<evidence type="ECO:0000256" key="1">
    <source>
        <dbReference type="ARBA" id="ARBA00008857"/>
    </source>
</evidence>
<keyword evidence="8" id="KW-1185">Reference proteome</keyword>
<reference evidence="7 8" key="1">
    <citation type="submission" date="2019-08" db="EMBL/GenBank/DDBJ databases">
        <title>Bradyrhizobium hipponensis sp. nov., a rhizobium isolated from a Lupinus angustifolius root nodule in Tunisia.</title>
        <authorList>
            <person name="Off K."/>
            <person name="Rejili M."/>
            <person name="Mars M."/>
            <person name="Brachmann A."/>
            <person name="Marin M."/>
        </authorList>
    </citation>
    <scope>NUCLEOTIDE SEQUENCE [LARGE SCALE GENOMIC DNA]</scope>
    <source>
        <strain evidence="7 8">CTAW11</strain>
    </source>
</reference>
<dbReference type="CDD" id="cd00801">
    <property type="entry name" value="INT_P4_C"/>
    <property type="match status" value="1"/>
</dbReference>
<evidence type="ECO:0000256" key="4">
    <source>
        <dbReference type="ARBA" id="ARBA00023172"/>
    </source>
</evidence>
<dbReference type="GO" id="GO:0006310">
    <property type="term" value="P:DNA recombination"/>
    <property type="evidence" value="ECO:0007669"/>
    <property type="project" value="UniProtKB-KW"/>
</dbReference>
<accession>A0A5S4WSS1</accession>
<sequence length="437" mass="48828">MVAALPAPETGNQLHYASGLSLQGKKAPSGFAVRVTSAGTKSFVWFHRVNGKPYWETLGRWDANAQGGTLTVRDAIIAADNRAKLVAKGIDTKGNKVDPRPERTRRREDANQPTERNISGLLDNFVTRYLKGGNLRTAGMIEAELERLVKPRIGKVGIYELRRSQVSRMLDEIADEHGPRMADLALAYTRKAFSWYEINGHDDDFKSPIVRGMARLKPSERQRERVLADDEIRDLWAALDTITEPACFPAYVKMMLLTGTRRSEVADMPAAELDGDLWIIPAARYKTKRDHVVPLSAMAREVLGAVTAPKQRKNDYFIFSTTKGAKAFSGFSKAKTALDEAIADIRKKEGRPPIEEFTFHDLRRTARTLMSRARVHPDHAERCLGHVISGVRGVYDRFEFLDEKREAFEALAALLSRILNPQANVADLAAHRAGVQP</sequence>
<dbReference type="PROSITE" id="PS51898">
    <property type="entry name" value="TYR_RECOMBINASE"/>
    <property type="match status" value="1"/>
</dbReference>
<proteinExistence type="inferred from homology"/>
<dbReference type="Proteomes" id="UP000324853">
    <property type="component" value="Unassembled WGS sequence"/>
</dbReference>
<keyword evidence="4" id="KW-0233">DNA recombination</keyword>
<dbReference type="GO" id="GO:0003677">
    <property type="term" value="F:DNA binding"/>
    <property type="evidence" value="ECO:0007669"/>
    <property type="project" value="UniProtKB-KW"/>
</dbReference>
<keyword evidence="3" id="KW-0238">DNA-binding</keyword>
<dbReference type="InterPro" id="IPR013762">
    <property type="entry name" value="Integrase-like_cat_sf"/>
</dbReference>
<dbReference type="Gene3D" id="1.10.150.130">
    <property type="match status" value="1"/>
</dbReference>
<dbReference type="InterPro" id="IPR010998">
    <property type="entry name" value="Integrase_recombinase_N"/>
</dbReference>
<dbReference type="GO" id="GO:0015074">
    <property type="term" value="P:DNA integration"/>
    <property type="evidence" value="ECO:0007669"/>
    <property type="project" value="UniProtKB-KW"/>
</dbReference>
<dbReference type="SUPFAM" id="SSF56349">
    <property type="entry name" value="DNA breaking-rejoining enzymes"/>
    <property type="match status" value="1"/>
</dbReference>
<dbReference type="InterPro" id="IPR038488">
    <property type="entry name" value="Integrase_DNA-bd_sf"/>
</dbReference>
<dbReference type="Gene3D" id="1.10.443.10">
    <property type="entry name" value="Intergrase catalytic core"/>
    <property type="match status" value="1"/>
</dbReference>
<evidence type="ECO:0000259" key="6">
    <source>
        <dbReference type="PROSITE" id="PS51898"/>
    </source>
</evidence>
<dbReference type="PANTHER" id="PTHR30629:SF2">
    <property type="entry name" value="PROPHAGE INTEGRASE INTS-RELATED"/>
    <property type="match status" value="1"/>
</dbReference>
<dbReference type="EMBL" id="VSSR01000027">
    <property type="protein sequence ID" value="TYL83646.1"/>
    <property type="molecule type" value="Genomic_DNA"/>
</dbReference>
<protein>
    <submittedName>
        <fullName evidence="7">Site-specific integrase</fullName>
    </submittedName>
</protein>
<dbReference type="OrthoDB" id="7615137at2"/>
<dbReference type="InterPro" id="IPR050808">
    <property type="entry name" value="Phage_Integrase"/>
</dbReference>
<dbReference type="InterPro" id="IPR002104">
    <property type="entry name" value="Integrase_catalytic"/>
</dbReference>
<name>A0A5S4WSS1_9BRAD</name>
<comment type="similarity">
    <text evidence="1">Belongs to the 'phage' integrase family.</text>
</comment>
<evidence type="ECO:0000313" key="7">
    <source>
        <dbReference type="EMBL" id="TYL83646.1"/>
    </source>
</evidence>
<dbReference type="Gene3D" id="3.30.160.390">
    <property type="entry name" value="Integrase, DNA-binding domain"/>
    <property type="match status" value="1"/>
</dbReference>
<keyword evidence="2" id="KW-0229">DNA integration</keyword>
<gene>
    <name evidence="7" type="ORF">FXB38_18110</name>
</gene>
<evidence type="ECO:0000256" key="3">
    <source>
        <dbReference type="ARBA" id="ARBA00023125"/>
    </source>
</evidence>
<dbReference type="AlphaFoldDB" id="A0A5S4WSS1"/>
<feature type="domain" description="Tyr recombinase" evidence="6">
    <location>
        <begin position="221"/>
        <end position="409"/>
    </location>
</feature>
<dbReference type="Pfam" id="PF00589">
    <property type="entry name" value="Phage_integrase"/>
    <property type="match status" value="1"/>
</dbReference>
<dbReference type="InterPro" id="IPR011010">
    <property type="entry name" value="DNA_brk_join_enz"/>
</dbReference>
<feature type="region of interest" description="Disordered" evidence="5">
    <location>
        <begin position="91"/>
        <end position="115"/>
    </location>
</feature>
<feature type="compositionally biased region" description="Basic and acidic residues" evidence="5">
    <location>
        <begin position="91"/>
        <end position="110"/>
    </location>
</feature>
<organism evidence="7 8">
    <name type="scientific">Bradyrhizobium cytisi</name>
    <dbReference type="NCBI Taxonomy" id="515489"/>
    <lineage>
        <taxon>Bacteria</taxon>
        <taxon>Pseudomonadati</taxon>
        <taxon>Pseudomonadota</taxon>
        <taxon>Alphaproteobacteria</taxon>
        <taxon>Hyphomicrobiales</taxon>
        <taxon>Nitrobacteraceae</taxon>
        <taxon>Bradyrhizobium</taxon>
    </lineage>
</organism>
<evidence type="ECO:0000256" key="5">
    <source>
        <dbReference type="SAM" id="MobiDB-lite"/>
    </source>
</evidence>
<evidence type="ECO:0000256" key="2">
    <source>
        <dbReference type="ARBA" id="ARBA00022908"/>
    </source>
</evidence>
<comment type="caution">
    <text evidence="7">The sequence shown here is derived from an EMBL/GenBank/DDBJ whole genome shotgun (WGS) entry which is preliminary data.</text>
</comment>
<dbReference type="PANTHER" id="PTHR30629">
    <property type="entry name" value="PROPHAGE INTEGRASE"/>
    <property type="match status" value="1"/>
</dbReference>
<evidence type="ECO:0000313" key="8">
    <source>
        <dbReference type="Proteomes" id="UP000324853"/>
    </source>
</evidence>